<evidence type="ECO:0000256" key="1">
    <source>
        <dbReference type="ARBA" id="ARBA00022649"/>
    </source>
</evidence>
<dbReference type="InterPro" id="IPR007712">
    <property type="entry name" value="RelE/ParE_toxin"/>
</dbReference>
<proteinExistence type="predicted"/>
<dbReference type="Proteomes" id="UP000230959">
    <property type="component" value="Unassembled WGS sequence"/>
</dbReference>
<dbReference type="InterPro" id="IPR004386">
    <property type="entry name" value="Toxin_YafQ-like"/>
</dbReference>
<organism evidence="2 3">
    <name type="scientific">Candidatus Terrybacteria bacterium CG10_big_fil_rev_8_21_14_0_10_41_10</name>
    <dbReference type="NCBI Taxonomy" id="1975026"/>
    <lineage>
        <taxon>Bacteria</taxon>
        <taxon>Candidatus Terryibacteriota</taxon>
    </lineage>
</organism>
<evidence type="ECO:0000313" key="2">
    <source>
        <dbReference type="EMBL" id="PJE73745.1"/>
    </source>
</evidence>
<dbReference type="AlphaFoldDB" id="A0A2M8LAY4"/>
<comment type="caution">
    <text evidence="2">The sequence shown here is derived from an EMBL/GenBank/DDBJ whole genome shotgun (WGS) entry which is preliminary data.</text>
</comment>
<gene>
    <name evidence="2" type="ORF">COV02_00840</name>
</gene>
<keyword evidence="1" id="KW-1277">Toxin-antitoxin system</keyword>
<dbReference type="NCBIfam" id="TIGR02385">
    <property type="entry name" value="RelE_StbE"/>
    <property type="match status" value="1"/>
</dbReference>
<accession>A0A2M8LAY4</accession>
<protein>
    <recommendedName>
        <fullName evidence="4">Type II toxin-antitoxin system mRNA interferase toxin, RelE/StbE family</fullName>
    </recommendedName>
</protein>
<evidence type="ECO:0008006" key="4">
    <source>
        <dbReference type="Google" id="ProtNLM"/>
    </source>
</evidence>
<evidence type="ECO:0000313" key="3">
    <source>
        <dbReference type="Proteomes" id="UP000230959"/>
    </source>
</evidence>
<dbReference type="Gene3D" id="3.30.2310.20">
    <property type="entry name" value="RelE-like"/>
    <property type="match status" value="1"/>
</dbReference>
<dbReference type="EMBL" id="PFER01000014">
    <property type="protein sequence ID" value="PJE73745.1"/>
    <property type="molecule type" value="Genomic_DNA"/>
</dbReference>
<reference evidence="3" key="1">
    <citation type="submission" date="2017-09" db="EMBL/GenBank/DDBJ databases">
        <title>Depth-based differentiation of microbial function through sediment-hosted aquifers and enrichment of novel symbionts in the deep terrestrial subsurface.</title>
        <authorList>
            <person name="Probst A.J."/>
            <person name="Ladd B."/>
            <person name="Jarett J.K."/>
            <person name="Geller-Mcgrath D.E."/>
            <person name="Sieber C.M.K."/>
            <person name="Emerson J.B."/>
            <person name="Anantharaman K."/>
            <person name="Thomas B.C."/>
            <person name="Malmstrom R."/>
            <person name="Stieglmeier M."/>
            <person name="Klingl A."/>
            <person name="Woyke T."/>
            <person name="Ryan C.M."/>
            <person name="Banfield J.F."/>
        </authorList>
    </citation>
    <scope>NUCLEOTIDE SEQUENCE [LARGE SCALE GENOMIC DNA]</scope>
</reference>
<dbReference type="SUPFAM" id="SSF143011">
    <property type="entry name" value="RelE-like"/>
    <property type="match status" value="1"/>
</dbReference>
<sequence length="86" mass="10267">MEIFLHKNFVKKYDKLRSGEKKRFKERRDIFLKDPYNPTLNNHALNGKYMGYRSISVAGNIRIIYKFLDKDTVLFSEMGTHSELYS</sequence>
<name>A0A2M8LAY4_9BACT</name>
<dbReference type="Pfam" id="PF15738">
    <property type="entry name" value="YafQ_toxin"/>
    <property type="match status" value="1"/>
</dbReference>
<dbReference type="InterPro" id="IPR035093">
    <property type="entry name" value="RelE/ParE_toxin_dom_sf"/>
</dbReference>